<keyword evidence="1" id="KW-0732">Signal</keyword>
<organism evidence="4">
    <name type="scientific">Enterobius vermicularis</name>
    <name type="common">Human pinworm</name>
    <dbReference type="NCBI Taxonomy" id="51028"/>
    <lineage>
        <taxon>Eukaryota</taxon>
        <taxon>Metazoa</taxon>
        <taxon>Ecdysozoa</taxon>
        <taxon>Nematoda</taxon>
        <taxon>Chromadorea</taxon>
        <taxon>Rhabditida</taxon>
        <taxon>Spirurina</taxon>
        <taxon>Oxyuridomorpha</taxon>
        <taxon>Oxyuroidea</taxon>
        <taxon>Oxyuridae</taxon>
        <taxon>Enterobius</taxon>
    </lineage>
</organism>
<sequence length="156" mass="17449">MLLPLLSLLLLGFGFFSVGLNTWEGTDSEKNPEEGSSESSINQGTKIFKSHLSEEADEEQSSESQVKNYSPTYRHVRRYTPVIPGLIRPVSEFGIYDEKEEYDDFYVGEKEFFDSTAIPRDVYVTSSLVGTLLGCRYTSDPTTDCYGAQFVPSNGV</sequence>
<dbReference type="Proteomes" id="UP000274131">
    <property type="component" value="Unassembled WGS sequence"/>
</dbReference>
<reference evidence="2 3" key="2">
    <citation type="submission" date="2018-10" db="EMBL/GenBank/DDBJ databases">
        <authorList>
            <consortium name="Pathogen Informatics"/>
        </authorList>
    </citation>
    <scope>NUCLEOTIDE SEQUENCE [LARGE SCALE GENOMIC DNA]</scope>
</reference>
<dbReference type="WBParaSite" id="EVEC_0000292901-mRNA-1">
    <property type="protein sequence ID" value="EVEC_0000292901-mRNA-1"/>
    <property type="gene ID" value="EVEC_0000292901"/>
</dbReference>
<proteinExistence type="predicted"/>
<evidence type="ECO:0000313" key="2">
    <source>
        <dbReference type="EMBL" id="VDD87494.1"/>
    </source>
</evidence>
<evidence type="ECO:0000256" key="1">
    <source>
        <dbReference type="SAM" id="SignalP"/>
    </source>
</evidence>
<accession>A0A0N4UZ89</accession>
<feature type="signal peptide" evidence="1">
    <location>
        <begin position="1"/>
        <end position="19"/>
    </location>
</feature>
<reference evidence="4" key="1">
    <citation type="submission" date="2017-02" db="UniProtKB">
        <authorList>
            <consortium name="WormBaseParasite"/>
        </authorList>
    </citation>
    <scope>IDENTIFICATION</scope>
</reference>
<dbReference type="AlphaFoldDB" id="A0A0N4UZ89"/>
<gene>
    <name evidence="2" type="ORF">EVEC_LOCUS2637</name>
</gene>
<name>A0A0N4UZ89_ENTVE</name>
<protein>
    <submittedName>
        <fullName evidence="4">Pept_C1 domain-containing protein</fullName>
    </submittedName>
</protein>
<evidence type="ECO:0000313" key="4">
    <source>
        <dbReference type="WBParaSite" id="EVEC_0000292901-mRNA-1"/>
    </source>
</evidence>
<feature type="chain" id="PRO_5043122533" evidence="1">
    <location>
        <begin position="20"/>
        <end position="156"/>
    </location>
</feature>
<keyword evidence="3" id="KW-1185">Reference proteome</keyword>
<dbReference type="EMBL" id="UXUI01007420">
    <property type="protein sequence ID" value="VDD87494.1"/>
    <property type="molecule type" value="Genomic_DNA"/>
</dbReference>
<evidence type="ECO:0000313" key="3">
    <source>
        <dbReference type="Proteomes" id="UP000274131"/>
    </source>
</evidence>